<organism evidence="1 2">
    <name type="scientific">Xenopus laevis</name>
    <name type="common">African clawed frog</name>
    <dbReference type="NCBI Taxonomy" id="8355"/>
    <lineage>
        <taxon>Eukaryota</taxon>
        <taxon>Metazoa</taxon>
        <taxon>Chordata</taxon>
        <taxon>Craniata</taxon>
        <taxon>Vertebrata</taxon>
        <taxon>Euteleostomi</taxon>
        <taxon>Amphibia</taxon>
        <taxon>Batrachia</taxon>
        <taxon>Anura</taxon>
        <taxon>Pipoidea</taxon>
        <taxon>Pipidae</taxon>
        <taxon>Xenopodinae</taxon>
        <taxon>Xenopus</taxon>
        <taxon>Xenopus</taxon>
    </lineage>
</organism>
<protein>
    <submittedName>
        <fullName evidence="1">Uncharacterized protein</fullName>
    </submittedName>
</protein>
<accession>A0A974CFS5</accession>
<dbReference type="AlphaFoldDB" id="A0A974CFS5"/>
<sequence length="77" mass="8931">MCFLQGSHFMLLMSMGPFFVCRRRKKAGKKEWVREIKESERIWGEIPGGKKTSLVDEEEAFGICFLGTSCWDFSMES</sequence>
<reference evidence="2" key="1">
    <citation type="journal article" date="2016" name="Nature">
        <title>Genome evolution in the allotetraploid frog Xenopus laevis.</title>
        <authorList>
            <person name="Session A.M."/>
            <person name="Uno Y."/>
            <person name="Kwon T."/>
            <person name="Chapman J.A."/>
            <person name="Toyoda A."/>
            <person name="Takahashi S."/>
            <person name="Fukui A."/>
            <person name="Hikosaka A."/>
            <person name="Suzuki A."/>
            <person name="Kondo M."/>
            <person name="van Heeringen S.J."/>
            <person name="Quigley I."/>
            <person name="Heinz S."/>
            <person name="Ogino H."/>
            <person name="Ochi H."/>
            <person name="Hellsten U."/>
            <person name="Lyons J.B."/>
            <person name="Simakov O."/>
            <person name="Putnam N."/>
            <person name="Stites J."/>
            <person name="Kuroki Y."/>
            <person name="Tanaka T."/>
            <person name="Michiue T."/>
            <person name="Watanabe M."/>
            <person name="Bogdanovic O."/>
            <person name="Lister R."/>
            <person name="Georgiou G."/>
            <person name="Paranjpe S.S."/>
            <person name="van Kruijsbergen I."/>
            <person name="Shu S."/>
            <person name="Carlson J."/>
            <person name="Kinoshita T."/>
            <person name="Ohta Y."/>
            <person name="Mawaribuchi S."/>
            <person name="Jenkins J."/>
            <person name="Grimwood J."/>
            <person name="Schmutz J."/>
            <person name="Mitros T."/>
            <person name="Mozaffari S.V."/>
            <person name="Suzuki Y."/>
            <person name="Haramoto Y."/>
            <person name="Yamamoto T.S."/>
            <person name="Takagi C."/>
            <person name="Heald R."/>
            <person name="Miller K."/>
            <person name="Haudenschild C."/>
            <person name="Kitzman J."/>
            <person name="Nakayama T."/>
            <person name="Izutsu Y."/>
            <person name="Robert J."/>
            <person name="Fortriede J."/>
            <person name="Burns K."/>
            <person name="Lotay V."/>
            <person name="Karimi K."/>
            <person name="Yasuoka Y."/>
            <person name="Dichmann D.S."/>
            <person name="Flajnik M.F."/>
            <person name="Houston D.W."/>
            <person name="Shendure J."/>
            <person name="DuPasquier L."/>
            <person name="Vize P.D."/>
            <person name="Zorn A.M."/>
            <person name="Ito M."/>
            <person name="Marcotte E.M."/>
            <person name="Wallingford J.B."/>
            <person name="Ito Y."/>
            <person name="Asashima M."/>
            <person name="Ueno N."/>
            <person name="Matsuda Y."/>
            <person name="Veenstra G.J."/>
            <person name="Fujiyama A."/>
            <person name="Harland R.M."/>
            <person name="Taira M."/>
            <person name="Rokhsar D.S."/>
        </authorList>
    </citation>
    <scope>NUCLEOTIDE SEQUENCE [LARGE SCALE GENOMIC DNA]</scope>
    <source>
        <strain evidence="2">J</strain>
    </source>
</reference>
<dbReference type="EMBL" id="CM004478">
    <property type="protein sequence ID" value="OCT72388.1"/>
    <property type="molecule type" value="Genomic_DNA"/>
</dbReference>
<proteinExistence type="predicted"/>
<name>A0A974CFS5_XENLA</name>
<dbReference type="Proteomes" id="UP000694892">
    <property type="component" value="Chromosome 7L"/>
</dbReference>
<evidence type="ECO:0000313" key="2">
    <source>
        <dbReference type="Proteomes" id="UP000694892"/>
    </source>
</evidence>
<gene>
    <name evidence="1" type="ORF">XELAEV_18035367mg</name>
</gene>
<evidence type="ECO:0000313" key="1">
    <source>
        <dbReference type="EMBL" id="OCT72388.1"/>
    </source>
</evidence>